<organism evidence="2 3">
    <name type="scientific">Neolentinus lepideus HHB14362 ss-1</name>
    <dbReference type="NCBI Taxonomy" id="1314782"/>
    <lineage>
        <taxon>Eukaryota</taxon>
        <taxon>Fungi</taxon>
        <taxon>Dikarya</taxon>
        <taxon>Basidiomycota</taxon>
        <taxon>Agaricomycotina</taxon>
        <taxon>Agaricomycetes</taxon>
        <taxon>Gloeophyllales</taxon>
        <taxon>Gloeophyllaceae</taxon>
        <taxon>Neolentinus</taxon>
    </lineage>
</organism>
<accession>A0A165PMX1</accession>
<evidence type="ECO:0000313" key="2">
    <source>
        <dbReference type="EMBL" id="KZT21268.1"/>
    </source>
</evidence>
<proteinExistence type="predicted"/>
<protein>
    <submittedName>
        <fullName evidence="2">Uncharacterized protein</fullName>
    </submittedName>
</protein>
<dbReference type="EMBL" id="KV425618">
    <property type="protein sequence ID" value="KZT20607.1"/>
    <property type="molecule type" value="Genomic_DNA"/>
</dbReference>
<sequence>MASTFQVPEVAEKALVIKNVVMLDVDVLDSTYRAHTVQVPVYDGDKKIMLCLVLNIRKKPEQAQPGLCDAGDDMELHSAAQEVEIGDNMMVDEAASRSAAGEDDGNGDGDRTLVSDEGVKAILGSPVSRGSQVQAEPASVLIKRVPPCGEQSFRKYDDVYGIRVHPQTGAAGLKSSQSRFPPCVGSGADISLEQPVKGGLNVAINVNIRTGSTAKVQVSVNHDSPIKDL</sequence>
<keyword evidence="3" id="KW-1185">Reference proteome</keyword>
<dbReference type="AlphaFoldDB" id="A0A165PMX1"/>
<evidence type="ECO:0000313" key="1">
    <source>
        <dbReference type="EMBL" id="KZT20607.1"/>
    </source>
</evidence>
<name>A0A165PMX1_9AGAM</name>
<dbReference type="Proteomes" id="UP000076761">
    <property type="component" value="Unassembled WGS sequence"/>
</dbReference>
<dbReference type="EMBL" id="KV425609">
    <property type="protein sequence ID" value="KZT21268.1"/>
    <property type="molecule type" value="Genomic_DNA"/>
</dbReference>
<reference evidence="2 3" key="1">
    <citation type="journal article" date="2016" name="Mol. Biol. Evol.">
        <title>Comparative Genomics of Early-Diverging Mushroom-Forming Fungi Provides Insights into the Origins of Lignocellulose Decay Capabilities.</title>
        <authorList>
            <person name="Nagy L.G."/>
            <person name="Riley R."/>
            <person name="Tritt A."/>
            <person name="Adam C."/>
            <person name="Daum C."/>
            <person name="Floudas D."/>
            <person name="Sun H."/>
            <person name="Yadav J.S."/>
            <person name="Pangilinan J."/>
            <person name="Larsson K.H."/>
            <person name="Matsuura K."/>
            <person name="Barry K."/>
            <person name="Labutti K."/>
            <person name="Kuo R."/>
            <person name="Ohm R.A."/>
            <person name="Bhattacharya S.S."/>
            <person name="Shirouzu T."/>
            <person name="Yoshinaga Y."/>
            <person name="Martin F.M."/>
            <person name="Grigoriev I.V."/>
            <person name="Hibbett D.S."/>
        </authorList>
    </citation>
    <scope>NUCLEOTIDE SEQUENCE [LARGE SCALE GENOMIC DNA]</scope>
    <source>
        <strain evidence="2 3">HHB14362 ss-1</strain>
    </source>
</reference>
<gene>
    <name evidence="2" type="ORF">NEOLEDRAFT_1181895</name>
    <name evidence="1" type="ORF">NEOLEDRAFT_1182455</name>
</gene>
<evidence type="ECO:0000313" key="3">
    <source>
        <dbReference type="Proteomes" id="UP000076761"/>
    </source>
</evidence>